<keyword evidence="2" id="KW-1185">Reference proteome</keyword>
<evidence type="ECO:0000313" key="1">
    <source>
        <dbReference type="EMBL" id="NMG19220.1"/>
    </source>
</evidence>
<reference evidence="1 2" key="1">
    <citation type="submission" date="2018-06" db="EMBL/GenBank/DDBJ databases">
        <title>Comparative genomics of Brasilonema spp. strains.</title>
        <authorList>
            <person name="Alvarenga D.O."/>
            <person name="Fiore M.F."/>
            <person name="Varani A.M."/>
        </authorList>
    </citation>
    <scope>NUCLEOTIDE SEQUENCE [LARGE SCALE GENOMIC DNA]</scope>
    <source>
        <strain evidence="1 2">SPC951</strain>
    </source>
</reference>
<proteinExistence type="predicted"/>
<organism evidence="1 2">
    <name type="scientific">Brasilonema bromeliae SPC951</name>
    <dbReference type="NCBI Taxonomy" id="385972"/>
    <lineage>
        <taxon>Bacteria</taxon>
        <taxon>Bacillati</taxon>
        <taxon>Cyanobacteriota</taxon>
        <taxon>Cyanophyceae</taxon>
        <taxon>Nostocales</taxon>
        <taxon>Scytonemataceae</taxon>
        <taxon>Brasilonema</taxon>
        <taxon>Bromeliae group (in: Brasilonema)</taxon>
    </lineage>
</organism>
<sequence length="94" mass="10244">MNKLSLTSLENNSKLHELPFMGFADTFSNQQSMRPFVIAVVAHKNSSKALPDDSSILSKINPTSQAWFQASCVLWNKLLANAGNSNNCLITSSA</sequence>
<evidence type="ECO:0000313" key="2">
    <source>
        <dbReference type="Proteomes" id="UP000718564"/>
    </source>
</evidence>
<gene>
    <name evidence="1" type="ORF">DP116_07055</name>
</gene>
<dbReference type="Proteomes" id="UP000718564">
    <property type="component" value="Unassembled WGS sequence"/>
</dbReference>
<protein>
    <submittedName>
        <fullName evidence="1">Uncharacterized protein</fullName>
    </submittedName>
</protein>
<comment type="caution">
    <text evidence="1">The sequence shown here is derived from an EMBL/GenBank/DDBJ whole genome shotgun (WGS) entry which is preliminary data.</text>
</comment>
<name>A0ABX1P6G5_9CYAN</name>
<accession>A0ABX1P6G5</accession>
<dbReference type="EMBL" id="QMEB01000036">
    <property type="protein sequence ID" value="NMG19220.1"/>
    <property type="molecule type" value="Genomic_DNA"/>
</dbReference>